<dbReference type="GO" id="GO:0003735">
    <property type="term" value="F:structural constituent of ribosome"/>
    <property type="evidence" value="ECO:0007669"/>
    <property type="project" value="InterPro"/>
</dbReference>
<organism evidence="5">
    <name type="scientific">Pundamilia nyererei</name>
    <dbReference type="NCBI Taxonomy" id="303518"/>
    <lineage>
        <taxon>Eukaryota</taxon>
        <taxon>Metazoa</taxon>
        <taxon>Chordata</taxon>
        <taxon>Craniata</taxon>
        <taxon>Vertebrata</taxon>
        <taxon>Euteleostomi</taxon>
        <taxon>Actinopterygii</taxon>
        <taxon>Neopterygii</taxon>
        <taxon>Teleostei</taxon>
        <taxon>Neoteleostei</taxon>
        <taxon>Acanthomorphata</taxon>
        <taxon>Ovalentaria</taxon>
        <taxon>Cichlomorphae</taxon>
        <taxon>Cichliformes</taxon>
        <taxon>Cichlidae</taxon>
        <taxon>African cichlids</taxon>
        <taxon>Pseudocrenilabrinae</taxon>
        <taxon>Haplochromini</taxon>
        <taxon>Pundamilia</taxon>
    </lineage>
</organism>
<feature type="domain" description="Large ribosomal subunit protein uL15/eL18" evidence="4">
    <location>
        <begin position="52"/>
        <end position="104"/>
    </location>
</feature>
<dbReference type="Gene3D" id="3.100.10.10">
    <property type="match status" value="1"/>
</dbReference>
<comment type="subunit">
    <text evidence="1">Component of the large ribosomal subunit.</text>
</comment>
<dbReference type="Pfam" id="PF17135">
    <property type="entry name" value="Ribosomal_L18"/>
    <property type="match status" value="1"/>
</dbReference>
<dbReference type="GeneTree" id="ENSGT00390000012976"/>
<dbReference type="AlphaFoldDB" id="A0A3B4FEB0"/>
<reference evidence="5" key="1">
    <citation type="submission" date="2023-09" db="UniProtKB">
        <authorList>
            <consortium name="Ensembl"/>
        </authorList>
    </citation>
    <scope>IDENTIFICATION</scope>
</reference>
<evidence type="ECO:0000256" key="3">
    <source>
        <dbReference type="ARBA" id="ARBA00023274"/>
    </source>
</evidence>
<evidence type="ECO:0000256" key="1">
    <source>
        <dbReference type="ARBA" id="ARBA00011133"/>
    </source>
</evidence>
<evidence type="ECO:0000259" key="4">
    <source>
        <dbReference type="Pfam" id="PF17135"/>
    </source>
</evidence>
<keyword evidence="2" id="KW-0689">Ribosomal protein</keyword>
<dbReference type="PANTHER" id="PTHR10934:SF2">
    <property type="entry name" value="LARGE RIBOSOMAL SUBUNIT PROTEIN EL18"/>
    <property type="match status" value="1"/>
</dbReference>
<name>A0A3B4FEB0_9CICH</name>
<dbReference type="STRING" id="303518.ENSPNYP00000008288"/>
<accession>A0A3B4FEB0</accession>
<protein>
    <recommendedName>
        <fullName evidence="4">Large ribosomal subunit protein uL15/eL18 domain-containing protein</fullName>
    </recommendedName>
</protein>
<dbReference type="PANTHER" id="PTHR10934">
    <property type="entry name" value="60S RIBOSOMAL PROTEIN L18"/>
    <property type="match status" value="1"/>
</dbReference>
<dbReference type="Ensembl" id="ENSPNYT00000008489.1">
    <property type="protein sequence ID" value="ENSPNYP00000008288.1"/>
    <property type="gene ID" value="ENSPNYG00000006348.1"/>
</dbReference>
<sequence>MLEKLHLVWEHLKVPERPGLVVRVRSLLRCCPSNQDLSLVLVAGSWEHPNQQRLFMSRTNRPPIAVSRLIRKMKLPGRENKITVIVGTVTDDVRIQDIPKLKICPGEDHSTRMGHCKSSVSCLISWNLPQYLWIGYNNKPSFFKQKKKKEKTTLLLLEMFC</sequence>
<evidence type="ECO:0000256" key="2">
    <source>
        <dbReference type="ARBA" id="ARBA00022980"/>
    </source>
</evidence>
<dbReference type="InterPro" id="IPR000039">
    <property type="entry name" value="Ribosomal_eL18"/>
</dbReference>
<dbReference type="InterPro" id="IPR021131">
    <property type="entry name" value="Ribosomal_uL15/eL18"/>
</dbReference>
<dbReference type="GO" id="GO:0022625">
    <property type="term" value="C:cytosolic large ribosomal subunit"/>
    <property type="evidence" value="ECO:0007669"/>
    <property type="project" value="TreeGrafter"/>
</dbReference>
<keyword evidence="3" id="KW-0687">Ribonucleoprotein</keyword>
<proteinExistence type="predicted"/>
<dbReference type="GO" id="GO:0003723">
    <property type="term" value="F:RNA binding"/>
    <property type="evidence" value="ECO:0007669"/>
    <property type="project" value="TreeGrafter"/>
</dbReference>
<dbReference type="GO" id="GO:0006412">
    <property type="term" value="P:translation"/>
    <property type="evidence" value="ECO:0007669"/>
    <property type="project" value="InterPro"/>
</dbReference>
<evidence type="ECO:0000313" key="5">
    <source>
        <dbReference type="Ensembl" id="ENSPNYP00000008288.1"/>
    </source>
</evidence>